<proteinExistence type="predicted"/>
<dbReference type="RefSeq" id="WP_313982681.1">
    <property type="nucleotide sequence ID" value="NZ_JASJOS010000010.1"/>
</dbReference>
<dbReference type="EMBL" id="JASJOS010000010">
    <property type="protein sequence ID" value="MDJ1483107.1"/>
    <property type="molecule type" value="Genomic_DNA"/>
</dbReference>
<name>A0AAE3U8X9_9BACT</name>
<protein>
    <submittedName>
        <fullName evidence="1">Uncharacterized protein</fullName>
    </submittedName>
</protein>
<reference evidence="1" key="1">
    <citation type="submission" date="2023-05" db="EMBL/GenBank/DDBJ databases">
        <authorList>
            <person name="Zhang X."/>
        </authorList>
    </citation>
    <scope>NUCLEOTIDE SEQUENCE</scope>
    <source>
        <strain evidence="1">YF14B1</strain>
    </source>
</reference>
<sequence>MRLKSIKSDTPLAKLFNAFMDSLSIIDITHDPVYYSMKVHNASIDREKVDAESIYDAYTRFERHYQLAILSNGLRQFHNATLEVEKELMKYFEEYKADWKGYATQERMLSIEEYGGDDNDYNEDGSIRYLEDWESLKSYTLHYTLSSHIGGNYHEEGKNCEVRGEGLGTSRAQDYSDFLLMVRNESAFSPFKFLAKQGKPLQLYRENEAGDMEPMTLADTVDAEMNTDIRNESIADLFTEAIETGYQVRELFESLSPDQDHKEEYSQMLQFVQQIKTVTFGFLK</sequence>
<accession>A0AAE3U8X9</accession>
<dbReference type="AlphaFoldDB" id="A0AAE3U8X9"/>
<gene>
    <name evidence="1" type="ORF">QNI16_21595</name>
</gene>
<dbReference type="Proteomes" id="UP001241110">
    <property type="component" value="Unassembled WGS sequence"/>
</dbReference>
<evidence type="ECO:0000313" key="2">
    <source>
        <dbReference type="Proteomes" id="UP001241110"/>
    </source>
</evidence>
<comment type="caution">
    <text evidence="1">The sequence shown here is derived from an EMBL/GenBank/DDBJ whole genome shotgun (WGS) entry which is preliminary data.</text>
</comment>
<evidence type="ECO:0000313" key="1">
    <source>
        <dbReference type="EMBL" id="MDJ1483107.1"/>
    </source>
</evidence>
<organism evidence="1 2">
    <name type="scientific">Xanthocytophaga flava</name>
    <dbReference type="NCBI Taxonomy" id="3048013"/>
    <lineage>
        <taxon>Bacteria</taxon>
        <taxon>Pseudomonadati</taxon>
        <taxon>Bacteroidota</taxon>
        <taxon>Cytophagia</taxon>
        <taxon>Cytophagales</taxon>
        <taxon>Rhodocytophagaceae</taxon>
        <taxon>Xanthocytophaga</taxon>
    </lineage>
</organism>